<dbReference type="EMBL" id="JACSDZ010000014">
    <property type="protein sequence ID" value="KAF7387219.1"/>
    <property type="molecule type" value="Genomic_DNA"/>
</dbReference>
<protein>
    <submittedName>
        <fullName evidence="2">Uncharacterized protein</fullName>
    </submittedName>
</protein>
<organism evidence="2 3">
    <name type="scientific">Vespula germanica</name>
    <name type="common">German yellow jacket</name>
    <name type="synonym">Paravespula germanica</name>
    <dbReference type="NCBI Taxonomy" id="30212"/>
    <lineage>
        <taxon>Eukaryota</taxon>
        <taxon>Metazoa</taxon>
        <taxon>Ecdysozoa</taxon>
        <taxon>Arthropoda</taxon>
        <taxon>Hexapoda</taxon>
        <taxon>Insecta</taxon>
        <taxon>Pterygota</taxon>
        <taxon>Neoptera</taxon>
        <taxon>Endopterygota</taxon>
        <taxon>Hymenoptera</taxon>
        <taxon>Apocrita</taxon>
        <taxon>Aculeata</taxon>
        <taxon>Vespoidea</taxon>
        <taxon>Vespidae</taxon>
        <taxon>Vespinae</taxon>
        <taxon>Vespula</taxon>
    </lineage>
</organism>
<proteinExistence type="predicted"/>
<comment type="caution">
    <text evidence="2">The sequence shown here is derived from an EMBL/GenBank/DDBJ whole genome shotgun (WGS) entry which is preliminary data.</text>
</comment>
<keyword evidence="3" id="KW-1185">Reference proteome</keyword>
<feature type="region of interest" description="Disordered" evidence="1">
    <location>
        <begin position="1"/>
        <end position="50"/>
    </location>
</feature>
<dbReference type="AlphaFoldDB" id="A0A834JF28"/>
<gene>
    <name evidence="2" type="ORF">HZH68_012896</name>
</gene>
<name>A0A834JF28_VESGE</name>
<dbReference type="Proteomes" id="UP000617340">
    <property type="component" value="Unassembled WGS sequence"/>
</dbReference>
<evidence type="ECO:0000313" key="2">
    <source>
        <dbReference type="EMBL" id="KAF7387219.1"/>
    </source>
</evidence>
<sequence length="73" mass="7807">MEMEGKTEGVCTTKRLRPGGLHEPPPPPPSPSPPSPPPPPPPSPPAQLCNKCRVTSHENGRGCEAFREYNPKG</sequence>
<evidence type="ECO:0000256" key="1">
    <source>
        <dbReference type="SAM" id="MobiDB-lite"/>
    </source>
</evidence>
<evidence type="ECO:0000313" key="3">
    <source>
        <dbReference type="Proteomes" id="UP000617340"/>
    </source>
</evidence>
<feature type="compositionally biased region" description="Pro residues" evidence="1">
    <location>
        <begin position="23"/>
        <end position="45"/>
    </location>
</feature>
<accession>A0A834JF28</accession>
<reference evidence="2" key="1">
    <citation type="journal article" date="2020" name="G3 (Bethesda)">
        <title>High-Quality Assemblies for Three Invasive Social Wasps from the &lt;i&gt;Vespula&lt;/i&gt; Genus.</title>
        <authorList>
            <person name="Harrop T.W.R."/>
            <person name="Guhlin J."/>
            <person name="McLaughlin G.M."/>
            <person name="Permina E."/>
            <person name="Stockwell P."/>
            <person name="Gilligan J."/>
            <person name="Le Lec M.F."/>
            <person name="Gruber M.A.M."/>
            <person name="Quinn O."/>
            <person name="Lovegrove M."/>
            <person name="Duncan E.J."/>
            <person name="Remnant E.J."/>
            <person name="Van Eeckhoven J."/>
            <person name="Graham B."/>
            <person name="Knapp R.A."/>
            <person name="Langford K.W."/>
            <person name="Kronenberg Z."/>
            <person name="Press M.O."/>
            <person name="Eacker S.M."/>
            <person name="Wilson-Rankin E.E."/>
            <person name="Purcell J."/>
            <person name="Lester P.J."/>
            <person name="Dearden P.K."/>
        </authorList>
    </citation>
    <scope>NUCLEOTIDE SEQUENCE</scope>
    <source>
        <strain evidence="2">Linc-1</strain>
    </source>
</reference>